<protein>
    <submittedName>
        <fullName evidence="1">Uncharacterized protein</fullName>
    </submittedName>
</protein>
<dbReference type="OrthoDB" id="10056521at2759"/>
<evidence type="ECO:0000313" key="4">
    <source>
        <dbReference type="Proteomes" id="UP000663873"/>
    </source>
</evidence>
<keyword evidence="4" id="KW-1185">Reference proteome</keyword>
<gene>
    <name evidence="1" type="ORF">TIS948_LOCUS11021</name>
    <name evidence="2" type="ORF">UJA718_LOCUS10338</name>
</gene>
<accession>A0A817PQ40</accession>
<organism evidence="1 3">
    <name type="scientific">Rotaria socialis</name>
    <dbReference type="NCBI Taxonomy" id="392032"/>
    <lineage>
        <taxon>Eukaryota</taxon>
        <taxon>Metazoa</taxon>
        <taxon>Spiralia</taxon>
        <taxon>Gnathifera</taxon>
        <taxon>Rotifera</taxon>
        <taxon>Eurotatoria</taxon>
        <taxon>Bdelloidea</taxon>
        <taxon>Philodinida</taxon>
        <taxon>Philodinidae</taxon>
        <taxon>Rotaria</taxon>
    </lineage>
</organism>
<evidence type="ECO:0000313" key="2">
    <source>
        <dbReference type="EMBL" id="CAF4263910.1"/>
    </source>
</evidence>
<name>A0A817PQ40_9BILA</name>
<evidence type="ECO:0000313" key="1">
    <source>
        <dbReference type="EMBL" id="CAF3175040.1"/>
    </source>
</evidence>
<proteinExistence type="predicted"/>
<reference evidence="1" key="1">
    <citation type="submission" date="2021-02" db="EMBL/GenBank/DDBJ databases">
        <authorList>
            <person name="Nowell W R."/>
        </authorList>
    </citation>
    <scope>NUCLEOTIDE SEQUENCE</scope>
</reference>
<dbReference type="EMBL" id="CAJNXB010001554">
    <property type="protein sequence ID" value="CAF3175040.1"/>
    <property type="molecule type" value="Genomic_DNA"/>
</dbReference>
<dbReference type="PANTHER" id="PTHR45737">
    <property type="entry name" value="VON WILLEBRAND FACTOR A DOMAIN-CONTAINING PROTEIN 5A"/>
    <property type="match status" value="1"/>
</dbReference>
<dbReference type="Proteomes" id="UP000663873">
    <property type="component" value="Unassembled WGS sequence"/>
</dbReference>
<sequence length="161" mass="17999">MDLCQSILISSRIFSFGLAHSPSRSLIRGLARSTNGQFTFIPLGTSVDIHIAEQLQKALESCNTDAKVKWNIQSLISTNIQIVPTVVTPTYANKSLLFYALLEAEQFDHSTAVELWNHEETFQLNLASIDRIRDTTDNNSKLIAHLTAESLIQETTHSKEL</sequence>
<dbReference type="Proteomes" id="UP000663825">
    <property type="component" value="Unassembled WGS sequence"/>
</dbReference>
<dbReference type="AlphaFoldDB" id="A0A817PQ40"/>
<dbReference type="PANTHER" id="PTHR45737:SF6">
    <property type="entry name" value="VON WILLEBRAND FACTOR A DOMAIN-CONTAINING PROTEIN 5A"/>
    <property type="match status" value="1"/>
</dbReference>
<evidence type="ECO:0000313" key="3">
    <source>
        <dbReference type="Proteomes" id="UP000663825"/>
    </source>
</evidence>
<comment type="caution">
    <text evidence="1">The sequence shown here is derived from an EMBL/GenBank/DDBJ whole genome shotgun (WGS) entry which is preliminary data.</text>
</comment>
<dbReference type="EMBL" id="CAJOBP010001208">
    <property type="protein sequence ID" value="CAF4263910.1"/>
    <property type="molecule type" value="Genomic_DNA"/>
</dbReference>